<keyword evidence="4" id="KW-0554">One-carbon metabolism</keyword>
<comment type="pathway">
    <text evidence="1">Cofactor biosynthesis; tetrahydrofolate biosynthesis; 5,6,7,8-tetrahydrofolate from 7,8-dihydrofolate: step 1/1.</text>
</comment>
<comment type="function">
    <text evidence="7">Key enzyme in folate metabolism. Catalyzes an essential reaction for de novo glycine and purine synthesis, and for DNA precursor synthesis.</text>
</comment>
<feature type="domain" description="DHFR" evidence="10">
    <location>
        <begin position="4"/>
        <end position="188"/>
    </location>
</feature>
<dbReference type="FunFam" id="3.40.430.10:FF:000002">
    <property type="entry name" value="Dihydrofolate reductase"/>
    <property type="match status" value="1"/>
</dbReference>
<dbReference type="UniPathway" id="UPA00077">
    <property type="reaction ID" value="UER00158"/>
</dbReference>
<evidence type="ECO:0000256" key="2">
    <source>
        <dbReference type="ARBA" id="ARBA00009539"/>
    </source>
</evidence>
<dbReference type="Pfam" id="PF00186">
    <property type="entry name" value="DHFR_1"/>
    <property type="match status" value="1"/>
</dbReference>
<keyword evidence="5" id="KW-0521">NADP</keyword>
<dbReference type="AlphaFoldDB" id="A0A6H5HGJ6"/>
<dbReference type="Proteomes" id="UP000479000">
    <property type="component" value="Unassembled WGS sequence"/>
</dbReference>
<evidence type="ECO:0000313" key="12">
    <source>
        <dbReference type="EMBL" id="CAB0015059.1"/>
    </source>
</evidence>
<dbReference type="InterPro" id="IPR024072">
    <property type="entry name" value="DHFR-like_dom_sf"/>
</dbReference>
<evidence type="ECO:0000313" key="13">
    <source>
        <dbReference type="Proteomes" id="UP000479000"/>
    </source>
</evidence>
<reference evidence="12 13" key="1">
    <citation type="submission" date="2020-02" db="EMBL/GenBank/DDBJ databases">
        <authorList>
            <person name="Ferguson B K."/>
        </authorList>
    </citation>
    <scope>NUCLEOTIDE SEQUENCE [LARGE SCALE GENOMIC DNA]</scope>
</reference>
<dbReference type="CDD" id="cd00209">
    <property type="entry name" value="DHFR"/>
    <property type="match status" value="1"/>
</dbReference>
<organism evidence="12 13">
    <name type="scientific">Nesidiocoris tenuis</name>
    <dbReference type="NCBI Taxonomy" id="355587"/>
    <lineage>
        <taxon>Eukaryota</taxon>
        <taxon>Metazoa</taxon>
        <taxon>Ecdysozoa</taxon>
        <taxon>Arthropoda</taxon>
        <taxon>Hexapoda</taxon>
        <taxon>Insecta</taxon>
        <taxon>Pterygota</taxon>
        <taxon>Neoptera</taxon>
        <taxon>Paraneoptera</taxon>
        <taxon>Hemiptera</taxon>
        <taxon>Heteroptera</taxon>
        <taxon>Panheteroptera</taxon>
        <taxon>Cimicomorpha</taxon>
        <taxon>Miridae</taxon>
        <taxon>Dicyphina</taxon>
        <taxon>Nesidiocoris</taxon>
    </lineage>
</organism>
<dbReference type="GO" id="GO:0046654">
    <property type="term" value="P:tetrahydrofolate biosynthetic process"/>
    <property type="evidence" value="ECO:0007669"/>
    <property type="project" value="UniProtKB-UniPathway"/>
</dbReference>
<protein>
    <recommendedName>
        <fullName evidence="3">dihydrofolate reductase</fullName>
        <ecNumber evidence="3">1.5.1.3</ecNumber>
    </recommendedName>
</protein>
<dbReference type="InterPro" id="IPR012259">
    <property type="entry name" value="DHFR"/>
</dbReference>
<evidence type="ECO:0000256" key="9">
    <source>
        <dbReference type="RuleBase" id="RU004474"/>
    </source>
</evidence>
<evidence type="ECO:0000313" key="11">
    <source>
        <dbReference type="EMBL" id="CAB0006964.1"/>
    </source>
</evidence>
<dbReference type="PRINTS" id="PR00070">
    <property type="entry name" value="DHFR"/>
</dbReference>
<dbReference type="GO" id="GO:0006730">
    <property type="term" value="P:one-carbon metabolic process"/>
    <property type="evidence" value="ECO:0007669"/>
    <property type="project" value="UniProtKB-KW"/>
</dbReference>
<comment type="catalytic activity">
    <reaction evidence="8">
        <text>(6S)-5,6,7,8-tetrahydrofolate + NADP(+) = 7,8-dihydrofolate + NADPH + H(+)</text>
        <dbReference type="Rhea" id="RHEA:15009"/>
        <dbReference type="ChEBI" id="CHEBI:15378"/>
        <dbReference type="ChEBI" id="CHEBI:57451"/>
        <dbReference type="ChEBI" id="CHEBI:57453"/>
        <dbReference type="ChEBI" id="CHEBI:57783"/>
        <dbReference type="ChEBI" id="CHEBI:58349"/>
        <dbReference type="EC" id="1.5.1.3"/>
    </reaction>
</comment>
<dbReference type="GO" id="GO:0050661">
    <property type="term" value="F:NADP binding"/>
    <property type="evidence" value="ECO:0007669"/>
    <property type="project" value="InterPro"/>
</dbReference>
<sequence>MQLKFNIIAAVCEGNGIGINGQLPWKLKGEMAYFKKITSTPPSGAEGKKNVVIMGRKTWESIPSKFRPLDNRINVVISTTMESGEGSDASKGVMVFRSLGSALSALALPPYSDLCADFWLIGGSSLYAEALRHPNCHRLYITHVLKKFDCDTFLPLIPAQFKAIKVDGVPEGKQEENGIEYEYKVYEATSDPPA</sequence>
<evidence type="ECO:0000256" key="3">
    <source>
        <dbReference type="ARBA" id="ARBA00012856"/>
    </source>
</evidence>
<evidence type="ECO:0000256" key="7">
    <source>
        <dbReference type="ARBA" id="ARBA00025067"/>
    </source>
</evidence>
<evidence type="ECO:0000256" key="8">
    <source>
        <dbReference type="ARBA" id="ARBA00048873"/>
    </source>
</evidence>
<dbReference type="InterPro" id="IPR001796">
    <property type="entry name" value="DHFR_dom"/>
</dbReference>
<dbReference type="SUPFAM" id="SSF53597">
    <property type="entry name" value="Dihydrofolate reductase-like"/>
    <property type="match status" value="1"/>
</dbReference>
<evidence type="ECO:0000259" key="10">
    <source>
        <dbReference type="PROSITE" id="PS51330"/>
    </source>
</evidence>
<keyword evidence="6" id="KW-0560">Oxidoreductase</keyword>
<dbReference type="EC" id="1.5.1.3" evidence="3"/>
<evidence type="ECO:0000256" key="1">
    <source>
        <dbReference type="ARBA" id="ARBA00004903"/>
    </source>
</evidence>
<comment type="similarity">
    <text evidence="2 9">Belongs to the dihydrofolate reductase family.</text>
</comment>
<dbReference type="GO" id="GO:0046452">
    <property type="term" value="P:dihydrofolate metabolic process"/>
    <property type="evidence" value="ECO:0007669"/>
    <property type="project" value="TreeGrafter"/>
</dbReference>
<evidence type="ECO:0000256" key="6">
    <source>
        <dbReference type="ARBA" id="ARBA00023002"/>
    </source>
</evidence>
<dbReference type="EMBL" id="CADCXU010028450">
    <property type="protein sequence ID" value="CAB0015059.1"/>
    <property type="molecule type" value="Genomic_DNA"/>
</dbReference>
<dbReference type="GO" id="GO:0005739">
    <property type="term" value="C:mitochondrion"/>
    <property type="evidence" value="ECO:0007669"/>
    <property type="project" value="TreeGrafter"/>
</dbReference>
<evidence type="ECO:0000256" key="4">
    <source>
        <dbReference type="ARBA" id="ARBA00022563"/>
    </source>
</evidence>
<keyword evidence="13" id="KW-1185">Reference proteome</keyword>
<dbReference type="PROSITE" id="PS00075">
    <property type="entry name" value="DHFR_1"/>
    <property type="match status" value="1"/>
</dbReference>
<dbReference type="Gene3D" id="3.40.430.10">
    <property type="entry name" value="Dihydrofolate Reductase, subunit A"/>
    <property type="match status" value="1"/>
</dbReference>
<dbReference type="PANTHER" id="PTHR48069:SF3">
    <property type="entry name" value="DIHYDROFOLATE REDUCTASE"/>
    <property type="match status" value="1"/>
</dbReference>
<dbReference type="GO" id="GO:0004146">
    <property type="term" value="F:dihydrofolate reductase activity"/>
    <property type="evidence" value="ECO:0007669"/>
    <property type="project" value="UniProtKB-EC"/>
</dbReference>
<proteinExistence type="inferred from homology"/>
<gene>
    <name evidence="11" type="ORF">NTEN_LOCUS12388</name>
    <name evidence="12" type="ORF">NTEN_LOCUS19442</name>
</gene>
<dbReference type="PROSITE" id="PS51330">
    <property type="entry name" value="DHFR_2"/>
    <property type="match status" value="1"/>
</dbReference>
<dbReference type="PANTHER" id="PTHR48069">
    <property type="entry name" value="DIHYDROFOLATE REDUCTASE"/>
    <property type="match status" value="1"/>
</dbReference>
<dbReference type="OrthoDB" id="4664297at2759"/>
<dbReference type="GO" id="GO:0046655">
    <property type="term" value="P:folic acid metabolic process"/>
    <property type="evidence" value="ECO:0007669"/>
    <property type="project" value="TreeGrafter"/>
</dbReference>
<dbReference type="EMBL" id="CADCXU010018559">
    <property type="protein sequence ID" value="CAB0006964.1"/>
    <property type="molecule type" value="Genomic_DNA"/>
</dbReference>
<evidence type="ECO:0000256" key="5">
    <source>
        <dbReference type="ARBA" id="ARBA00022857"/>
    </source>
</evidence>
<name>A0A6H5HGJ6_9HEMI</name>
<accession>A0A6H5HGJ6</accession>
<dbReference type="InterPro" id="IPR017925">
    <property type="entry name" value="DHFR_CS"/>
</dbReference>